<keyword evidence="2" id="KW-1185">Reference proteome</keyword>
<organism evidence="1 2">
    <name type="scientific">Paraburkholderia lycopersici</name>
    <dbReference type="NCBI Taxonomy" id="416944"/>
    <lineage>
        <taxon>Bacteria</taxon>
        <taxon>Pseudomonadati</taxon>
        <taxon>Pseudomonadota</taxon>
        <taxon>Betaproteobacteria</taxon>
        <taxon>Burkholderiales</taxon>
        <taxon>Burkholderiaceae</taxon>
        <taxon>Paraburkholderia</taxon>
    </lineage>
</organism>
<dbReference type="Proteomes" id="UP000198908">
    <property type="component" value="Unassembled WGS sequence"/>
</dbReference>
<gene>
    <name evidence="1" type="ORF">SAMN05421548_12210</name>
</gene>
<proteinExistence type="predicted"/>
<dbReference type="InterPro" id="IPR019027">
    <property type="entry name" value="Pilus_biogenesis_CpaD-related"/>
</dbReference>
<name>A0A1G6W036_9BURK</name>
<reference evidence="2" key="1">
    <citation type="submission" date="2016-09" db="EMBL/GenBank/DDBJ databases">
        <authorList>
            <person name="Varghese N."/>
            <person name="Submissions S."/>
        </authorList>
    </citation>
    <scope>NUCLEOTIDE SEQUENCE [LARGE SCALE GENOMIC DNA]</scope>
    <source>
        <strain evidence="2">TNe-862</strain>
    </source>
</reference>
<dbReference type="Pfam" id="PF09476">
    <property type="entry name" value="Pilus_CpaD"/>
    <property type="match status" value="1"/>
</dbReference>
<sequence length="124" mass="13231">MTMRLRILFAPFVLLATLLGGCIHPPFDMPDASIIRDNDGVAVSPDCRQLAVRSGLTDAGLKQPAVAWGCATYSNLAAQVANPRDLEQPAPVGPADAAVAANAMRRYEQDKVTPLDKQSSRDAK</sequence>
<dbReference type="EMBL" id="FMYQ01000022">
    <property type="protein sequence ID" value="SDD59169.1"/>
    <property type="molecule type" value="Genomic_DNA"/>
</dbReference>
<evidence type="ECO:0000313" key="1">
    <source>
        <dbReference type="EMBL" id="SDD59169.1"/>
    </source>
</evidence>
<dbReference type="PROSITE" id="PS51257">
    <property type="entry name" value="PROKAR_LIPOPROTEIN"/>
    <property type="match status" value="1"/>
</dbReference>
<evidence type="ECO:0000313" key="2">
    <source>
        <dbReference type="Proteomes" id="UP000198908"/>
    </source>
</evidence>
<accession>A0A1G6W036</accession>
<dbReference type="STRING" id="416944.SAMN05421548_12210"/>
<protein>
    <submittedName>
        <fullName evidence="1">Pilus biogenesis CpaD protein (Pilus_cpaD)</fullName>
    </submittedName>
</protein>
<dbReference type="AlphaFoldDB" id="A0A1G6W036"/>